<dbReference type="OrthoDB" id="8706891at2"/>
<dbReference type="InterPro" id="IPR021330">
    <property type="entry name" value="DUF2939"/>
</dbReference>
<dbReference type="EMBL" id="PVLR01000040">
    <property type="protein sequence ID" value="PRD67974.1"/>
    <property type="molecule type" value="Genomic_DNA"/>
</dbReference>
<protein>
    <recommendedName>
        <fullName evidence="3">DUF2939 domain-containing protein</fullName>
    </recommendedName>
</protein>
<gene>
    <name evidence="1" type="ORF">C6P61_13435</name>
</gene>
<organism evidence="1 2">
    <name type="scientific">Malikia spinosa</name>
    <dbReference type="NCBI Taxonomy" id="86180"/>
    <lineage>
        <taxon>Bacteria</taxon>
        <taxon>Pseudomonadati</taxon>
        <taxon>Pseudomonadota</taxon>
        <taxon>Betaproteobacteria</taxon>
        <taxon>Burkholderiales</taxon>
        <taxon>Comamonadaceae</taxon>
        <taxon>Malikia</taxon>
    </lineage>
</organism>
<comment type="caution">
    <text evidence="1">The sequence shown here is derived from an EMBL/GenBank/DDBJ whole genome shotgun (WGS) entry which is preliminary data.</text>
</comment>
<reference evidence="1 2" key="1">
    <citation type="submission" date="2018-03" db="EMBL/GenBank/DDBJ databases">
        <title>Comparative genomics illustrates the genes involved in a hyperalkaliphilic mechanisms of Serpentinomonas isolated from highly-alkaline calcium-rich serpentinized springs.</title>
        <authorList>
            <person name="Suzuki S."/>
            <person name="Ishii S."/>
            <person name="Walworth N."/>
            <person name="Bird L."/>
            <person name="Kuenen J.G."/>
            <person name="Nealson K.H."/>
        </authorList>
    </citation>
    <scope>NUCLEOTIDE SEQUENCE [LARGE SCALE GENOMIC DNA]</scope>
    <source>
        <strain evidence="1 2">83</strain>
    </source>
</reference>
<dbReference type="RefSeq" id="WP_105730437.1">
    <property type="nucleotide sequence ID" value="NZ_PVLR01000040.1"/>
</dbReference>
<dbReference type="Pfam" id="PF11159">
    <property type="entry name" value="DUF2939"/>
    <property type="match status" value="1"/>
</dbReference>
<evidence type="ECO:0000313" key="1">
    <source>
        <dbReference type="EMBL" id="PRD67974.1"/>
    </source>
</evidence>
<dbReference type="AlphaFoldDB" id="A0A2S9KC36"/>
<evidence type="ECO:0000313" key="2">
    <source>
        <dbReference type="Proteomes" id="UP000238326"/>
    </source>
</evidence>
<evidence type="ECO:0008006" key="3">
    <source>
        <dbReference type="Google" id="ProtNLM"/>
    </source>
</evidence>
<name>A0A2S9KC36_9BURK</name>
<dbReference type="Proteomes" id="UP000238326">
    <property type="component" value="Unassembled WGS sequence"/>
</dbReference>
<sequence>MKTKPLLAALAVAAASVGGYWYYSPYMAFKDIRQAAQRNDSDAFNAQVDYPRVRDSLKGQISARMSQELGANQDNGFATLGTMLGMVVVNQMVEAFVRPEMVMRALQQGQMKSGPNDDRVGQAEPADNRKVQWTLERKGLDKVIAYSQRPDQAEVDRDVGLVFERYGFSDWKLTEIRLGKL</sequence>
<keyword evidence="2" id="KW-1185">Reference proteome</keyword>
<proteinExistence type="predicted"/>
<accession>A0A2S9KC36</accession>